<dbReference type="Proteomes" id="UP000433945">
    <property type="component" value="Unassembled WGS sequence"/>
</dbReference>
<keyword evidence="2" id="KW-0732">Signal</keyword>
<organism evidence="3 4">
    <name type="scientific">Flavobacterium rakeshii</name>
    <dbReference type="NCBI Taxonomy" id="1038845"/>
    <lineage>
        <taxon>Bacteria</taxon>
        <taxon>Pseudomonadati</taxon>
        <taxon>Bacteroidota</taxon>
        <taxon>Flavobacteriia</taxon>
        <taxon>Flavobacteriales</taxon>
        <taxon>Flavobacteriaceae</taxon>
        <taxon>Flavobacterium</taxon>
    </lineage>
</organism>
<gene>
    <name evidence="3" type="ORF">GN157_05050</name>
</gene>
<accession>A0A6N8H991</accession>
<feature type="signal peptide" evidence="2">
    <location>
        <begin position="1"/>
        <end position="15"/>
    </location>
</feature>
<feature type="chain" id="PRO_5027033542" description="DUF4595 domain-containing protein" evidence="2">
    <location>
        <begin position="16"/>
        <end position="320"/>
    </location>
</feature>
<proteinExistence type="predicted"/>
<evidence type="ECO:0000313" key="4">
    <source>
        <dbReference type="Proteomes" id="UP000433945"/>
    </source>
</evidence>
<evidence type="ECO:0008006" key="5">
    <source>
        <dbReference type="Google" id="ProtNLM"/>
    </source>
</evidence>
<keyword evidence="4" id="KW-1185">Reference proteome</keyword>
<evidence type="ECO:0000256" key="1">
    <source>
        <dbReference type="SAM" id="MobiDB-lite"/>
    </source>
</evidence>
<dbReference type="AlphaFoldDB" id="A0A6N8H991"/>
<sequence length="320" mass="36117">MKLRLFFLAAFVALASCSSDDSTDPVNENPNPNPNPVEEEPEPNDEWPDQPEVVKYLDKINILHTSLSGEVGTNVMTFGDNNKLTTYESFGVNTMLIARSEYEYNENGSLSAQSSYNSSDVLLTEFSISYDEQGRISEKLYGFQHATQGWKNQTITYTYEEDKIVASTYDSANLQTPVFVFTHSLNAEGKIIKIVRNEETQPIQEIVYSGNNISSITNNGITTSYEYDTEMPVYGDITKIYENQFAGNTNNMILFEGKVNLDVIHVQKQVATANYMSAVIAGEDNSYTFEYVFDEDGYPVERNKYKGMLAVFYTAITYKN</sequence>
<dbReference type="EMBL" id="WOWP01000013">
    <property type="protein sequence ID" value="MUV03071.1"/>
    <property type="molecule type" value="Genomic_DNA"/>
</dbReference>
<protein>
    <recommendedName>
        <fullName evidence="5">DUF4595 domain-containing protein</fullName>
    </recommendedName>
</protein>
<feature type="region of interest" description="Disordered" evidence="1">
    <location>
        <begin position="18"/>
        <end position="49"/>
    </location>
</feature>
<feature type="compositionally biased region" description="Acidic residues" evidence="1">
    <location>
        <begin position="37"/>
        <end position="49"/>
    </location>
</feature>
<evidence type="ECO:0000256" key="2">
    <source>
        <dbReference type="SAM" id="SignalP"/>
    </source>
</evidence>
<comment type="caution">
    <text evidence="3">The sequence shown here is derived from an EMBL/GenBank/DDBJ whole genome shotgun (WGS) entry which is preliminary data.</text>
</comment>
<reference evidence="3 4" key="1">
    <citation type="submission" date="2019-12" db="EMBL/GenBank/DDBJ databases">
        <authorList>
            <person name="Sun J.-Q."/>
        </authorList>
    </citation>
    <scope>NUCLEOTIDE SEQUENCE [LARGE SCALE GENOMIC DNA]</scope>
    <source>
        <strain evidence="3 4">JCM 17928</strain>
    </source>
</reference>
<name>A0A6N8H991_9FLAO</name>
<dbReference type="PROSITE" id="PS51257">
    <property type="entry name" value="PROKAR_LIPOPROTEIN"/>
    <property type="match status" value="1"/>
</dbReference>
<evidence type="ECO:0000313" key="3">
    <source>
        <dbReference type="EMBL" id="MUV03071.1"/>
    </source>
</evidence>
<dbReference type="RefSeq" id="WP_157482018.1">
    <property type="nucleotide sequence ID" value="NZ_WOWP01000013.1"/>
</dbReference>